<evidence type="ECO:0000256" key="1">
    <source>
        <dbReference type="SAM" id="MobiDB-lite"/>
    </source>
</evidence>
<comment type="caution">
    <text evidence="2">The sequence shown here is derived from an EMBL/GenBank/DDBJ whole genome shotgun (WGS) entry which is preliminary data.</text>
</comment>
<gene>
    <name evidence="2" type="ORF">Tci_496514</name>
</gene>
<sequence>MGEQKQSYNSVNFKWKDRIRPKVSQCCEIYNIVKDRHQTDSKDVNVQEVAPMGRDQAKKKASSYGARSKTSITGDPSLVDALLSKFTMAATSFS</sequence>
<name>A0A699I644_TANCI</name>
<accession>A0A699I644</accession>
<dbReference type="AlphaFoldDB" id="A0A699I644"/>
<dbReference type="EMBL" id="BKCJ010256546">
    <property type="protein sequence ID" value="GEZ24541.1"/>
    <property type="molecule type" value="Genomic_DNA"/>
</dbReference>
<organism evidence="2">
    <name type="scientific">Tanacetum cinerariifolium</name>
    <name type="common">Dalmatian daisy</name>
    <name type="synonym">Chrysanthemum cinerariifolium</name>
    <dbReference type="NCBI Taxonomy" id="118510"/>
    <lineage>
        <taxon>Eukaryota</taxon>
        <taxon>Viridiplantae</taxon>
        <taxon>Streptophyta</taxon>
        <taxon>Embryophyta</taxon>
        <taxon>Tracheophyta</taxon>
        <taxon>Spermatophyta</taxon>
        <taxon>Magnoliopsida</taxon>
        <taxon>eudicotyledons</taxon>
        <taxon>Gunneridae</taxon>
        <taxon>Pentapetalae</taxon>
        <taxon>asterids</taxon>
        <taxon>campanulids</taxon>
        <taxon>Asterales</taxon>
        <taxon>Asteraceae</taxon>
        <taxon>Asteroideae</taxon>
        <taxon>Anthemideae</taxon>
        <taxon>Anthemidinae</taxon>
        <taxon>Tanacetum</taxon>
    </lineage>
</organism>
<proteinExistence type="predicted"/>
<reference evidence="2" key="1">
    <citation type="journal article" date="2019" name="Sci. Rep.">
        <title>Draft genome of Tanacetum cinerariifolium, the natural source of mosquito coil.</title>
        <authorList>
            <person name="Yamashiro T."/>
            <person name="Shiraishi A."/>
            <person name="Satake H."/>
            <person name="Nakayama K."/>
        </authorList>
    </citation>
    <scope>NUCLEOTIDE SEQUENCE</scope>
</reference>
<protein>
    <submittedName>
        <fullName evidence="2">Uncharacterized protein</fullName>
    </submittedName>
</protein>
<feature type="region of interest" description="Disordered" evidence="1">
    <location>
        <begin position="51"/>
        <end position="70"/>
    </location>
</feature>
<evidence type="ECO:0000313" key="2">
    <source>
        <dbReference type="EMBL" id="GEZ24541.1"/>
    </source>
</evidence>